<dbReference type="Pfam" id="PF17292">
    <property type="entry name" value="POB3_N"/>
    <property type="match status" value="1"/>
</dbReference>
<dbReference type="GO" id="GO:0035101">
    <property type="term" value="C:FACT complex"/>
    <property type="evidence" value="ECO:0007669"/>
    <property type="project" value="TreeGrafter"/>
</dbReference>
<organism evidence="5 6">
    <name type="scientific">Friedmanniomyces endolithicus</name>
    <dbReference type="NCBI Taxonomy" id="329885"/>
    <lineage>
        <taxon>Eukaryota</taxon>
        <taxon>Fungi</taxon>
        <taxon>Dikarya</taxon>
        <taxon>Ascomycota</taxon>
        <taxon>Pezizomycotina</taxon>
        <taxon>Dothideomycetes</taxon>
        <taxon>Dothideomycetidae</taxon>
        <taxon>Mycosphaerellales</taxon>
        <taxon>Teratosphaeriaceae</taxon>
        <taxon>Friedmanniomyces</taxon>
    </lineage>
</organism>
<dbReference type="EMBL" id="NAJP01000094">
    <property type="protein sequence ID" value="TKA31841.1"/>
    <property type="molecule type" value="Genomic_DNA"/>
</dbReference>
<dbReference type="GO" id="GO:0031491">
    <property type="term" value="F:nucleosome binding"/>
    <property type="evidence" value="ECO:0007669"/>
    <property type="project" value="TreeGrafter"/>
</dbReference>
<dbReference type="InterPro" id="IPR050454">
    <property type="entry name" value="RTT106/SSRP1_HistChap/FACT"/>
</dbReference>
<feature type="compositionally biased region" description="Basic and acidic residues" evidence="2">
    <location>
        <begin position="169"/>
        <end position="178"/>
    </location>
</feature>
<comment type="subcellular location">
    <subcellularLocation>
        <location evidence="1">Nucleus</location>
    </subcellularLocation>
</comment>
<dbReference type="OrthoDB" id="498543at2759"/>
<dbReference type="Gene3D" id="2.30.29.150">
    <property type="match status" value="1"/>
</dbReference>
<dbReference type="InterPro" id="IPR011993">
    <property type="entry name" value="PH-like_dom_sf"/>
</dbReference>
<gene>
    <name evidence="5" type="ORF">B0A54_16581</name>
</gene>
<evidence type="ECO:0000256" key="1">
    <source>
        <dbReference type="ARBA" id="ARBA00004123"/>
    </source>
</evidence>
<evidence type="ECO:0000313" key="5">
    <source>
        <dbReference type="EMBL" id="TKA31841.1"/>
    </source>
</evidence>
<dbReference type="STRING" id="329885.A0A4U0U936"/>
<sequence length="248" mass="27617">MKARRVRHRLDSSATWTLDKTDMISAQWSRAAKGHEVKLIARNAGVVQFNGFRQEDFDTVQKCLKVWYGVEIVNREHALQGWNWGKSEMGRTEFAFSGCNKPAFEIPCTEISNTDLAGKNEVAVEFSLPADGEETGTNGHLGGARSKGRKTGGAPDQLTEMRFYIPGTDTRKDKRNCQEEDSEEVEEDGGEGEKNAATVFYETLMDKAEIGEVAGNTYATFLDILHLTPRGRFDIDLYSSKASASDFQ</sequence>
<dbReference type="GO" id="GO:0042393">
    <property type="term" value="F:histone binding"/>
    <property type="evidence" value="ECO:0007669"/>
    <property type="project" value="TreeGrafter"/>
</dbReference>
<feature type="domain" description="FACT complex subunit SSRP1/POB3 N-terminal PH" evidence="4">
    <location>
        <begin position="12"/>
        <end position="72"/>
    </location>
</feature>
<dbReference type="InterPro" id="IPR024954">
    <property type="entry name" value="SSRP1_DD"/>
</dbReference>
<dbReference type="Pfam" id="PF03531">
    <property type="entry name" value="SSrecog"/>
    <property type="match status" value="1"/>
</dbReference>
<dbReference type="Gene3D" id="2.30.29.220">
    <property type="entry name" value="Structure-specific recognition protein (SSRP1)"/>
    <property type="match status" value="1"/>
</dbReference>
<feature type="compositionally biased region" description="Acidic residues" evidence="2">
    <location>
        <begin position="179"/>
        <end position="190"/>
    </location>
</feature>
<protein>
    <recommendedName>
        <fullName evidence="7">FACT complex subunit POB3</fullName>
    </recommendedName>
</protein>
<name>A0A4U0U936_9PEZI</name>
<dbReference type="PANTHER" id="PTHR45849:SF1">
    <property type="entry name" value="FACT COMPLEX SUBUNIT SSRP1"/>
    <property type="match status" value="1"/>
</dbReference>
<evidence type="ECO:0008006" key="7">
    <source>
        <dbReference type="Google" id="ProtNLM"/>
    </source>
</evidence>
<reference evidence="5 6" key="1">
    <citation type="submission" date="2017-03" db="EMBL/GenBank/DDBJ databases">
        <title>Genomes of endolithic fungi from Antarctica.</title>
        <authorList>
            <person name="Coleine C."/>
            <person name="Masonjones S."/>
            <person name="Stajich J.E."/>
        </authorList>
    </citation>
    <scope>NUCLEOTIDE SEQUENCE [LARGE SCALE GENOMIC DNA]</scope>
    <source>
        <strain evidence="5 6">CCFEE 5311</strain>
    </source>
</reference>
<evidence type="ECO:0000256" key="2">
    <source>
        <dbReference type="SAM" id="MobiDB-lite"/>
    </source>
</evidence>
<evidence type="ECO:0000259" key="4">
    <source>
        <dbReference type="Pfam" id="PF17292"/>
    </source>
</evidence>
<dbReference type="InterPro" id="IPR035417">
    <property type="entry name" value="SSRP1/POB3_N"/>
</dbReference>
<evidence type="ECO:0000259" key="3">
    <source>
        <dbReference type="Pfam" id="PF03531"/>
    </source>
</evidence>
<evidence type="ECO:0000313" key="6">
    <source>
        <dbReference type="Proteomes" id="UP000310066"/>
    </source>
</evidence>
<dbReference type="AlphaFoldDB" id="A0A4U0U936"/>
<proteinExistence type="predicted"/>
<dbReference type="FunFam" id="2.30.29.220:FF:000003">
    <property type="entry name" value="FACT complex subunit POB3"/>
    <property type="match status" value="1"/>
</dbReference>
<dbReference type="Gene3D" id="2.30.29.30">
    <property type="entry name" value="Pleckstrin-homology domain (PH domain)/Phosphotyrosine-binding domain (PTB)"/>
    <property type="match status" value="1"/>
</dbReference>
<dbReference type="PANTHER" id="PTHR45849">
    <property type="entry name" value="FACT COMPLEX SUBUNIT SSRP1"/>
    <property type="match status" value="1"/>
</dbReference>
<accession>A0A4U0U936</accession>
<dbReference type="Proteomes" id="UP000310066">
    <property type="component" value="Unassembled WGS sequence"/>
</dbReference>
<comment type="caution">
    <text evidence="5">The sequence shown here is derived from an EMBL/GenBank/DDBJ whole genome shotgun (WGS) entry which is preliminary data.</text>
</comment>
<dbReference type="InterPro" id="IPR038167">
    <property type="entry name" value="SSRP1_sf"/>
</dbReference>
<feature type="region of interest" description="Disordered" evidence="2">
    <location>
        <begin position="129"/>
        <end position="193"/>
    </location>
</feature>
<feature type="domain" description="SSRP1 dimerization" evidence="3">
    <location>
        <begin position="81"/>
        <end position="168"/>
    </location>
</feature>